<evidence type="ECO:0000256" key="4">
    <source>
        <dbReference type="ARBA" id="ARBA00035244"/>
    </source>
</evidence>
<dbReference type="GO" id="GO:0006412">
    <property type="term" value="P:translation"/>
    <property type="evidence" value="ECO:0007669"/>
    <property type="project" value="UniProtKB-UniRule"/>
</dbReference>
<dbReference type="Proteomes" id="UP000191153">
    <property type="component" value="Unassembled WGS sequence"/>
</dbReference>
<keyword evidence="5" id="KW-0694">RNA-binding</keyword>
<comment type="subunit">
    <text evidence="5">Part of the 50S ribosomal subunit.</text>
</comment>
<dbReference type="InterPro" id="IPR002136">
    <property type="entry name" value="Ribosomal_uL4"/>
</dbReference>
<evidence type="ECO:0000256" key="6">
    <source>
        <dbReference type="SAM" id="MobiDB-lite"/>
    </source>
</evidence>
<proteinExistence type="inferred from homology"/>
<keyword evidence="8" id="KW-1185">Reference proteome</keyword>
<evidence type="ECO:0000313" key="7">
    <source>
        <dbReference type="EMBL" id="SJZ98048.1"/>
    </source>
</evidence>
<keyword evidence="5" id="KW-0699">rRNA-binding</keyword>
<feature type="compositionally biased region" description="Basic residues" evidence="6">
    <location>
        <begin position="60"/>
        <end position="71"/>
    </location>
</feature>
<name>A0A1T4Q497_9FUSO</name>
<dbReference type="GO" id="GO:0019843">
    <property type="term" value="F:rRNA binding"/>
    <property type="evidence" value="ECO:0007669"/>
    <property type="project" value="UniProtKB-UniRule"/>
</dbReference>
<dbReference type="HAMAP" id="MF_01328_B">
    <property type="entry name" value="Ribosomal_uL4_B"/>
    <property type="match status" value="1"/>
</dbReference>
<comment type="function">
    <text evidence="5">Forms part of the polypeptide exit tunnel.</text>
</comment>
<dbReference type="AlphaFoldDB" id="A0A1T4Q497"/>
<dbReference type="InterPro" id="IPR023574">
    <property type="entry name" value="Ribosomal_uL4_dom_sf"/>
</dbReference>
<gene>
    <name evidence="5" type="primary">rplD</name>
    <name evidence="7" type="ORF">SAMN02745174_02146</name>
</gene>
<protein>
    <recommendedName>
        <fullName evidence="4 5">Large ribosomal subunit protein uL4</fullName>
    </recommendedName>
</protein>
<comment type="function">
    <text evidence="5">One of the primary rRNA binding proteins, this protein initially binds near the 5'-end of the 23S rRNA. It is important during the early stages of 50S assembly. It makes multiple contacts with different domains of the 23S rRNA in the assembled 50S subunit and ribosome.</text>
</comment>
<dbReference type="RefSeq" id="WP_078694593.1">
    <property type="nucleotide sequence ID" value="NZ_FUWX01000018.1"/>
</dbReference>
<feature type="region of interest" description="Disordered" evidence="6">
    <location>
        <begin position="50"/>
        <end position="96"/>
    </location>
</feature>
<dbReference type="SUPFAM" id="SSF52166">
    <property type="entry name" value="Ribosomal protein L4"/>
    <property type="match status" value="1"/>
</dbReference>
<dbReference type="STRING" id="180163.SAMN02745174_02146"/>
<dbReference type="Pfam" id="PF00573">
    <property type="entry name" value="Ribosomal_L4"/>
    <property type="match status" value="1"/>
</dbReference>
<dbReference type="GO" id="GO:1990904">
    <property type="term" value="C:ribonucleoprotein complex"/>
    <property type="evidence" value="ECO:0007669"/>
    <property type="project" value="UniProtKB-KW"/>
</dbReference>
<evidence type="ECO:0000256" key="5">
    <source>
        <dbReference type="HAMAP-Rule" id="MF_01328"/>
    </source>
</evidence>
<dbReference type="OrthoDB" id="9803201at2"/>
<dbReference type="PANTHER" id="PTHR10746:SF6">
    <property type="entry name" value="LARGE RIBOSOMAL SUBUNIT PROTEIN UL4M"/>
    <property type="match status" value="1"/>
</dbReference>
<dbReference type="InterPro" id="IPR013005">
    <property type="entry name" value="Ribosomal_uL4-like"/>
</dbReference>
<evidence type="ECO:0000256" key="2">
    <source>
        <dbReference type="ARBA" id="ARBA00022980"/>
    </source>
</evidence>
<evidence type="ECO:0000256" key="3">
    <source>
        <dbReference type="ARBA" id="ARBA00023274"/>
    </source>
</evidence>
<keyword evidence="3 5" id="KW-0687">Ribonucleoprotein</keyword>
<keyword evidence="2 5" id="KW-0689">Ribosomal protein</keyword>
<reference evidence="7 8" key="1">
    <citation type="submission" date="2017-02" db="EMBL/GenBank/DDBJ databases">
        <authorList>
            <person name="Peterson S.W."/>
        </authorList>
    </citation>
    <scope>NUCLEOTIDE SEQUENCE [LARGE SCALE GENOMIC DNA]</scope>
    <source>
        <strain evidence="7 8">ATCC 700028</strain>
    </source>
</reference>
<dbReference type="GO" id="GO:0003735">
    <property type="term" value="F:structural constituent of ribosome"/>
    <property type="evidence" value="ECO:0007669"/>
    <property type="project" value="InterPro"/>
</dbReference>
<organism evidence="7 8">
    <name type="scientific">Cetobacterium ceti</name>
    <dbReference type="NCBI Taxonomy" id="180163"/>
    <lineage>
        <taxon>Bacteria</taxon>
        <taxon>Fusobacteriati</taxon>
        <taxon>Fusobacteriota</taxon>
        <taxon>Fusobacteriia</taxon>
        <taxon>Fusobacteriales</taxon>
        <taxon>Fusobacteriaceae</taxon>
        <taxon>Cetobacterium</taxon>
    </lineage>
</organism>
<dbReference type="NCBIfam" id="TIGR03953">
    <property type="entry name" value="rplD_bact"/>
    <property type="match status" value="1"/>
</dbReference>
<comment type="similarity">
    <text evidence="1 5">Belongs to the universal ribosomal protein uL4 family.</text>
</comment>
<sequence>MAVLNIYNLTGSQTGTVEVKDSVFGIEPNQAVLHEVLTAELAAARQGTAATKTRAMVRGGGRKPFKQKGTGRARQGSTRAPHMVGGGVTFGPHPRSYEKKVNKKVRNLALRSALSAKVAAGEIVVLDGTIETPKTKTIIALTNALEATTKQLFIVNDLATQADFNLYLSARNLENAVVLQPNEIGVYWLLKQEKVIVTKEALTTIEEVLA</sequence>
<dbReference type="PANTHER" id="PTHR10746">
    <property type="entry name" value="50S RIBOSOMAL PROTEIN L4"/>
    <property type="match status" value="1"/>
</dbReference>
<evidence type="ECO:0000313" key="8">
    <source>
        <dbReference type="Proteomes" id="UP000191153"/>
    </source>
</evidence>
<dbReference type="GO" id="GO:0005840">
    <property type="term" value="C:ribosome"/>
    <property type="evidence" value="ECO:0007669"/>
    <property type="project" value="UniProtKB-KW"/>
</dbReference>
<evidence type="ECO:0000256" key="1">
    <source>
        <dbReference type="ARBA" id="ARBA00010528"/>
    </source>
</evidence>
<accession>A0A1T4Q497</accession>
<dbReference type="Gene3D" id="3.40.1370.10">
    <property type="match status" value="1"/>
</dbReference>
<dbReference type="EMBL" id="FUWX01000018">
    <property type="protein sequence ID" value="SJZ98048.1"/>
    <property type="molecule type" value="Genomic_DNA"/>
</dbReference>